<name>A0A368JNB0_9BACT</name>
<gene>
    <name evidence="2" type="ORF">DUE52_21195</name>
</gene>
<evidence type="ECO:0000313" key="2">
    <source>
        <dbReference type="EMBL" id="RCR67621.1"/>
    </source>
</evidence>
<dbReference type="Proteomes" id="UP000253383">
    <property type="component" value="Unassembled WGS sequence"/>
</dbReference>
<proteinExistence type="predicted"/>
<dbReference type="GO" id="GO:0003676">
    <property type="term" value="F:nucleic acid binding"/>
    <property type="evidence" value="ECO:0007669"/>
    <property type="project" value="InterPro"/>
</dbReference>
<dbReference type="EMBL" id="QOWE01000018">
    <property type="protein sequence ID" value="RCR67621.1"/>
    <property type="molecule type" value="Genomic_DNA"/>
</dbReference>
<dbReference type="Gene3D" id="3.30.420.10">
    <property type="entry name" value="Ribonuclease H-like superfamily/Ribonuclease H"/>
    <property type="match status" value="1"/>
</dbReference>
<evidence type="ECO:0000259" key="1">
    <source>
        <dbReference type="Pfam" id="PF13358"/>
    </source>
</evidence>
<organism evidence="2 3">
    <name type="scientific">Larkinella punicea</name>
    <dbReference type="NCBI Taxonomy" id="2315727"/>
    <lineage>
        <taxon>Bacteria</taxon>
        <taxon>Pseudomonadati</taxon>
        <taxon>Bacteroidota</taxon>
        <taxon>Cytophagia</taxon>
        <taxon>Cytophagales</taxon>
        <taxon>Spirosomataceae</taxon>
        <taxon>Larkinella</taxon>
    </lineage>
</organism>
<dbReference type="InterPro" id="IPR038717">
    <property type="entry name" value="Tc1-like_DDE_dom"/>
</dbReference>
<keyword evidence="3" id="KW-1185">Reference proteome</keyword>
<accession>A0A368JNB0</accession>
<dbReference type="AlphaFoldDB" id="A0A368JNB0"/>
<evidence type="ECO:0000313" key="3">
    <source>
        <dbReference type="Proteomes" id="UP000253383"/>
    </source>
</evidence>
<sequence>MGKVLRLFCLNSESFSWFIGKVRECIGQKSLFIADGATAHKPQLFDNQKLVFERLPAACPELNPVERFFKEVRKQLKHRVFDSLQQAQDRIQTIVEQLFEQEGKVVSLTCFPYLKNSLSQT</sequence>
<dbReference type="OrthoDB" id="64529at2"/>
<protein>
    <recommendedName>
        <fullName evidence="1">Tc1-like transposase DDE domain-containing protein</fullName>
    </recommendedName>
</protein>
<feature type="domain" description="Tc1-like transposase DDE" evidence="1">
    <location>
        <begin position="10"/>
        <end position="86"/>
    </location>
</feature>
<dbReference type="Pfam" id="PF13358">
    <property type="entry name" value="DDE_3"/>
    <property type="match status" value="1"/>
</dbReference>
<reference evidence="2 3" key="1">
    <citation type="submission" date="2018-07" db="EMBL/GenBank/DDBJ databases">
        <title>Genome analysis of Larkinella rosea.</title>
        <authorList>
            <person name="Zhou Z."/>
            <person name="Wang G."/>
        </authorList>
    </citation>
    <scope>NUCLEOTIDE SEQUENCE [LARGE SCALE GENOMIC DNA]</scope>
    <source>
        <strain evidence="3">zzj9</strain>
    </source>
</reference>
<comment type="caution">
    <text evidence="2">The sequence shown here is derived from an EMBL/GenBank/DDBJ whole genome shotgun (WGS) entry which is preliminary data.</text>
</comment>
<dbReference type="InterPro" id="IPR036397">
    <property type="entry name" value="RNaseH_sf"/>
</dbReference>
<dbReference type="RefSeq" id="WP_114408053.1">
    <property type="nucleotide sequence ID" value="NZ_QOWE01000018.1"/>
</dbReference>